<protein>
    <submittedName>
        <fullName evidence="1">Uncharacterized protein</fullName>
    </submittedName>
</protein>
<geneLocation type="mitochondrion" evidence="1"/>
<gene>
    <name evidence="1" type="primary">ORF158</name>
</gene>
<keyword evidence="1" id="KW-0496">Mitochondrion</keyword>
<evidence type="ECO:0000313" key="1">
    <source>
        <dbReference type="EMBL" id="QFO90893.1"/>
    </source>
</evidence>
<accession>A0A5J6YC07</accession>
<sequence length="158" mass="18503">MLSRKQKNSSSIFAIWHKARRKGRQRWCDMLFLSRGALRKTKPYRRYKSAVTAGALTKTIRVFYMKLSILQISWWVYVGGGLPNFSYGIDFHLELEFLFEYVSSWSFFTSEYQRFTMKGRLGKPDRTCVGILIFESAVRDRVSEIMVLLSDFAPSEVI</sequence>
<organism evidence="1">
    <name type="scientific">Cynodon dactylon x Cynodon transvaalensis</name>
    <dbReference type="NCBI Taxonomy" id="1920021"/>
    <lineage>
        <taxon>Eukaryota</taxon>
        <taxon>Viridiplantae</taxon>
        <taxon>Streptophyta</taxon>
        <taxon>Embryophyta</taxon>
        <taxon>Tracheophyta</taxon>
        <taxon>Spermatophyta</taxon>
        <taxon>Magnoliopsida</taxon>
        <taxon>Liliopsida</taxon>
        <taxon>Poales</taxon>
        <taxon>Poaceae</taxon>
        <taxon>PACMAD clade</taxon>
        <taxon>Chloridoideae</taxon>
        <taxon>Cynodonteae</taxon>
        <taxon>Eleusininae</taxon>
        <taxon>Cynodon</taxon>
    </lineage>
</organism>
<dbReference type="EMBL" id="MK175054">
    <property type="protein sequence ID" value="QFO90893.1"/>
    <property type="molecule type" value="Genomic_DNA"/>
</dbReference>
<name>A0A5J6YC07_9POAL</name>
<reference evidence="1" key="1">
    <citation type="submission" date="2018-11" db="EMBL/GenBank/DDBJ databases">
        <title>Complete mitochondrial genome sequencing and phylogenetic Analysis of Cynodon dactylon Cynodon transvaalensis.</title>
        <authorList>
            <person name="Huang S."/>
            <person name="Shi Y."/>
            <person name="Jiang S."/>
            <person name="Zhou X."/>
            <person name="Liang J."/>
        </authorList>
    </citation>
    <scope>NUCLEOTIDE SEQUENCE</scope>
</reference>
<proteinExistence type="predicted"/>
<dbReference type="AlphaFoldDB" id="A0A5J6YC07"/>